<sequence length="179" mass="18699">MLCEAYTAIPCYKKSLNLHRNDLQSCKRKGNASPTSRLTLMSRGETTLWNAEFLGGGEGDSGTEEGTSLGGAGGLDTGTGGLDTGTAVGEGVGTGAAVGAGVGAGAGGTGESRRESRSRFRCSHRRRYRNWSGWRICLMLFTIVELDGCSPAGVVTSRLPPFVLVIFTNPRMPAGRPVA</sequence>
<accession>A0ACC2BZQ6</accession>
<gene>
    <name evidence="1" type="ORF">O6H91_12G021400</name>
</gene>
<protein>
    <submittedName>
        <fullName evidence="1">Uncharacterized protein</fullName>
    </submittedName>
</protein>
<dbReference type="EMBL" id="CM055103">
    <property type="protein sequence ID" value="KAJ7535162.1"/>
    <property type="molecule type" value="Genomic_DNA"/>
</dbReference>
<evidence type="ECO:0000313" key="1">
    <source>
        <dbReference type="EMBL" id="KAJ7535162.1"/>
    </source>
</evidence>
<proteinExistence type="predicted"/>
<organism evidence="1 2">
    <name type="scientific">Diphasiastrum complanatum</name>
    <name type="common">Issler's clubmoss</name>
    <name type="synonym">Lycopodium complanatum</name>
    <dbReference type="NCBI Taxonomy" id="34168"/>
    <lineage>
        <taxon>Eukaryota</taxon>
        <taxon>Viridiplantae</taxon>
        <taxon>Streptophyta</taxon>
        <taxon>Embryophyta</taxon>
        <taxon>Tracheophyta</taxon>
        <taxon>Lycopodiopsida</taxon>
        <taxon>Lycopodiales</taxon>
        <taxon>Lycopodiaceae</taxon>
        <taxon>Lycopodioideae</taxon>
        <taxon>Diphasiastrum</taxon>
    </lineage>
</organism>
<comment type="caution">
    <text evidence="1">The sequence shown here is derived from an EMBL/GenBank/DDBJ whole genome shotgun (WGS) entry which is preliminary data.</text>
</comment>
<keyword evidence="2" id="KW-1185">Reference proteome</keyword>
<reference evidence="2" key="1">
    <citation type="journal article" date="2024" name="Proc. Natl. Acad. Sci. U.S.A.">
        <title>Extraordinary preservation of gene collinearity over three hundred million years revealed in homosporous lycophytes.</title>
        <authorList>
            <person name="Li C."/>
            <person name="Wickell D."/>
            <person name="Kuo L.Y."/>
            <person name="Chen X."/>
            <person name="Nie B."/>
            <person name="Liao X."/>
            <person name="Peng D."/>
            <person name="Ji J."/>
            <person name="Jenkins J."/>
            <person name="Williams M."/>
            <person name="Shu S."/>
            <person name="Plott C."/>
            <person name="Barry K."/>
            <person name="Rajasekar S."/>
            <person name="Grimwood J."/>
            <person name="Han X."/>
            <person name="Sun S."/>
            <person name="Hou Z."/>
            <person name="He W."/>
            <person name="Dai G."/>
            <person name="Sun C."/>
            <person name="Schmutz J."/>
            <person name="Leebens-Mack J.H."/>
            <person name="Li F.W."/>
            <person name="Wang L."/>
        </authorList>
    </citation>
    <scope>NUCLEOTIDE SEQUENCE [LARGE SCALE GENOMIC DNA]</scope>
    <source>
        <strain evidence="2">cv. PW_Plant_1</strain>
    </source>
</reference>
<dbReference type="Proteomes" id="UP001162992">
    <property type="component" value="Chromosome 12"/>
</dbReference>
<evidence type="ECO:0000313" key="2">
    <source>
        <dbReference type="Proteomes" id="UP001162992"/>
    </source>
</evidence>
<name>A0ACC2BZQ6_DIPCM</name>